<keyword evidence="2" id="KW-1185">Reference proteome</keyword>
<proteinExistence type="predicted"/>
<name>A0A4R6TNB5_9FLAO</name>
<comment type="caution">
    <text evidence="1">The sequence shown here is derived from an EMBL/GenBank/DDBJ whole genome shotgun (WGS) entry which is preliminary data.</text>
</comment>
<evidence type="ECO:0000313" key="2">
    <source>
        <dbReference type="Proteomes" id="UP000295390"/>
    </source>
</evidence>
<reference evidence="1 2" key="1">
    <citation type="submission" date="2019-03" db="EMBL/GenBank/DDBJ databases">
        <title>Genomic Encyclopedia of Type Strains, Phase III (KMG-III): the genomes of soil and plant-associated and newly described type strains.</title>
        <authorList>
            <person name="Whitman W."/>
        </authorList>
    </citation>
    <scope>NUCLEOTIDE SEQUENCE [LARGE SCALE GENOMIC DNA]</scope>
    <source>
        <strain evidence="1 2">CECT 8283</strain>
    </source>
</reference>
<dbReference type="EMBL" id="SNYH01000001">
    <property type="protein sequence ID" value="TDQ29769.1"/>
    <property type="molecule type" value="Genomic_DNA"/>
</dbReference>
<accession>A0A4R6TNB5</accession>
<gene>
    <name evidence="1" type="ORF">DFQ07_0089</name>
</gene>
<organism evidence="1 2">
    <name type="scientific">Tenacibaculum caenipelagi</name>
    <dbReference type="NCBI Taxonomy" id="1325435"/>
    <lineage>
        <taxon>Bacteria</taxon>
        <taxon>Pseudomonadati</taxon>
        <taxon>Bacteroidota</taxon>
        <taxon>Flavobacteriia</taxon>
        <taxon>Flavobacteriales</taxon>
        <taxon>Flavobacteriaceae</taxon>
        <taxon>Tenacibaculum</taxon>
    </lineage>
</organism>
<dbReference type="AlphaFoldDB" id="A0A4R6TNB5"/>
<evidence type="ECO:0000313" key="1">
    <source>
        <dbReference type="EMBL" id="TDQ29769.1"/>
    </source>
</evidence>
<protein>
    <submittedName>
        <fullName evidence="1">Uncharacterized protein</fullName>
    </submittedName>
</protein>
<dbReference type="Proteomes" id="UP000295390">
    <property type="component" value="Unassembled WGS sequence"/>
</dbReference>
<sequence>MILQFHASGKHLHKKELYSKNTQKFVGEKFTITYVEILNF</sequence>